<evidence type="ECO:0000256" key="3">
    <source>
        <dbReference type="ARBA" id="ARBA00022763"/>
    </source>
</evidence>
<dbReference type="EMBL" id="CP051167">
    <property type="protein sequence ID" value="QIZ70951.1"/>
    <property type="molecule type" value="Genomic_DNA"/>
</dbReference>
<keyword evidence="5 7" id="KW-0234">DNA repair</keyword>
<evidence type="ECO:0000256" key="7">
    <source>
        <dbReference type="HAMAP-Rule" id="MF_00201"/>
    </source>
</evidence>
<dbReference type="Proteomes" id="UP000500857">
    <property type="component" value="Chromosome"/>
</dbReference>
<evidence type="ECO:0000313" key="9">
    <source>
        <dbReference type="EMBL" id="QIZ70951.1"/>
    </source>
</evidence>
<evidence type="ECO:0000313" key="10">
    <source>
        <dbReference type="Proteomes" id="UP000500857"/>
    </source>
</evidence>
<evidence type="ECO:0000259" key="8">
    <source>
        <dbReference type="Pfam" id="PF11967"/>
    </source>
</evidence>
<comment type="similarity">
    <text evidence="1 7">Belongs to the RecO family.</text>
</comment>
<dbReference type="GO" id="GO:0006302">
    <property type="term" value="P:double-strand break repair"/>
    <property type="evidence" value="ECO:0007669"/>
    <property type="project" value="TreeGrafter"/>
</dbReference>
<reference evidence="9 10" key="1">
    <citation type="submission" date="2020-04" db="EMBL/GenBank/DDBJ databases">
        <authorList>
            <person name="Basu S."/>
            <person name="Maruthanayagam V."/>
            <person name="Chakraborty S."/>
            <person name="Pramanik A."/>
            <person name="Mukherjee J."/>
            <person name="Brink B."/>
        </authorList>
    </citation>
    <scope>NUCLEOTIDE SEQUENCE [LARGE SCALE GENOMIC DNA]</scope>
    <source>
        <strain evidence="9 10">AP17</strain>
    </source>
</reference>
<keyword evidence="4 7" id="KW-0233">DNA recombination</keyword>
<evidence type="ECO:0000256" key="6">
    <source>
        <dbReference type="ARBA" id="ARBA00033409"/>
    </source>
</evidence>
<dbReference type="InterPro" id="IPR042242">
    <property type="entry name" value="RecO_C"/>
</dbReference>
<evidence type="ECO:0000256" key="2">
    <source>
        <dbReference type="ARBA" id="ARBA00021310"/>
    </source>
</evidence>
<dbReference type="InterPro" id="IPR012340">
    <property type="entry name" value="NA-bd_OB-fold"/>
</dbReference>
<dbReference type="HAMAP" id="MF_00201">
    <property type="entry name" value="RecO"/>
    <property type="match status" value="1"/>
</dbReference>
<dbReference type="Pfam" id="PF02565">
    <property type="entry name" value="RecO_C"/>
    <property type="match status" value="1"/>
</dbReference>
<dbReference type="Gene3D" id="1.20.1440.120">
    <property type="entry name" value="Recombination protein O, C-terminal domain"/>
    <property type="match status" value="1"/>
</dbReference>
<name>A0A6H1TWK9_9CYAN</name>
<evidence type="ECO:0000256" key="1">
    <source>
        <dbReference type="ARBA" id="ARBA00007452"/>
    </source>
</evidence>
<dbReference type="InterPro" id="IPR003717">
    <property type="entry name" value="RecO"/>
</dbReference>
<dbReference type="SUPFAM" id="SSF50249">
    <property type="entry name" value="Nucleic acid-binding proteins"/>
    <property type="match status" value="1"/>
</dbReference>
<comment type="function">
    <text evidence="7">Involved in DNA repair and RecF pathway recombination.</text>
</comment>
<gene>
    <name evidence="7 9" type="primary">recO</name>
    <name evidence="9" type="ORF">HCG48_10425</name>
</gene>
<dbReference type="KEGG" id="oxy:HCG48_10425"/>
<dbReference type="RefSeq" id="WP_168569106.1">
    <property type="nucleotide sequence ID" value="NZ_CP051167.1"/>
</dbReference>
<evidence type="ECO:0000256" key="5">
    <source>
        <dbReference type="ARBA" id="ARBA00023204"/>
    </source>
</evidence>
<dbReference type="PANTHER" id="PTHR33991">
    <property type="entry name" value="DNA REPAIR PROTEIN RECO"/>
    <property type="match status" value="1"/>
</dbReference>
<protein>
    <recommendedName>
        <fullName evidence="2 7">DNA repair protein RecO</fullName>
    </recommendedName>
    <alternativeName>
        <fullName evidence="6 7">Recombination protein O</fullName>
    </alternativeName>
</protein>
<sequence>MKTYKATGINLKSIPFGESDRLVTILTREFGLVRAVAPGVRQPKSKLGARCGLFVVNDLLLYEGRSLDKIVQAETRNSYAGLSQNLGKLTAAQYLAEIVLCQALDRQPQAELFVLFEEHLQRIEQIPGAIARDCPARVVAHLAQGVYHLLALAGVAPQVHYCCTTRTAIAPNFSHPQWQVGFSHRAGGLVSLSEIAPRQPLDPYRSDKIDGYLDAIGLVAFQHLSAPELSAWDSWGEKYRQSNPNEPTLDTVWVSVEQLLRNYAQYHLGISIRSAALMDTYTNSAVFNSSR</sequence>
<dbReference type="SUPFAM" id="SSF57863">
    <property type="entry name" value="ArfGap/RecO-like zinc finger"/>
    <property type="match status" value="1"/>
</dbReference>
<organism evidence="9 10">
    <name type="scientific">Oxynema aestuarii AP17</name>
    <dbReference type="NCBI Taxonomy" id="2064643"/>
    <lineage>
        <taxon>Bacteria</taxon>
        <taxon>Bacillati</taxon>
        <taxon>Cyanobacteriota</taxon>
        <taxon>Cyanophyceae</taxon>
        <taxon>Oscillatoriophycideae</taxon>
        <taxon>Oscillatoriales</taxon>
        <taxon>Oscillatoriaceae</taxon>
        <taxon>Oxynema</taxon>
        <taxon>Oxynema aestuarii</taxon>
    </lineage>
</organism>
<evidence type="ECO:0000256" key="4">
    <source>
        <dbReference type="ARBA" id="ARBA00023172"/>
    </source>
</evidence>
<dbReference type="Pfam" id="PF11967">
    <property type="entry name" value="RecO_N"/>
    <property type="match status" value="1"/>
</dbReference>
<dbReference type="GO" id="GO:0043590">
    <property type="term" value="C:bacterial nucleoid"/>
    <property type="evidence" value="ECO:0007669"/>
    <property type="project" value="TreeGrafter"/>
</dbReference>
<dbReference type="GO" id="GO:0006310">
    <property type="term" value="P:DNA recombination"/>
    <property type="evidence" value="ECO:0007669"/>
    <property type="project" value="UniProtKB-UniRule"/>
</dbReference>
<dbReference type="InterPro" id="IPR037278">
    <property type="entry name" value="ARFGAP/RecO"/>
</dbReference>
<keyword evidence="3 7" id="KW-0227">DNA damage</keyword>
<dbReference type="InterPro" id="IPR022572">
    <property type="entry name" value="DNA_rep/recomb_RecO_N"/>
</dbReference>
<dbReference type="NCBIfam" id="TIGR00613">
    <property type="entry name" value="reco"/>
    <property type="match status" value="1"/>
</dbReference>
<dbReference type="PANTHER" id="PTHR33991:SF1">
    <property type="entry name" value="DNA REPAIR PROTEIN RECO"/>
    <property type="match status" value="1"/>
</dbReference>
<keyword evidence="10" id="KW-1185">Reference proteome</keyword>
<dbReference type="Gene3D" id="2.40.50.140">
    <property type="entry name" value="Nucleic acid-binding proteins"/>
    <property type="match status" value="1"/>
</dbReference>
<proteinExistence type="inferred from homology"/>
<accession>A0A6H1TWK9</accession>
<feature type="domain" description="DNA replication/recombination mediator RecO N-terminal" evidence="8">
    <location>
        <begin position="1"/>
        <end position="79"/>
    </location>
</feature>
<dbReference type="AlphaFoldDB" id="A0A6H1TWK9"/>